<reference evidence="1 2" key="1">
    <citation type="submission" date="2024-03" db="EMBL/GenBank/DDBJ databases">
        <title>Actinomycetospora sp. OC33-EN07, a novel actinomycete isolated from wild orchid (Aerides multiflora).</title>
        <authorList>
            <person name="Suriyachadkun C."/>
        </authorList>
    </citation>
    <scope>NUCLEOTIDE SEQUENCE [LARGE SCALE GENOMIC DNA]</scope>
    <source>
        <strain evidence="1 2">OC33-EN07</strain>
    </source>
</reference>
<evidence type="ECO:0000313" key="2">
    <source>
        <dbReference type="Proteomes" id="UP001369736"/>
    </source>
</evidence>
<evidence type="ECO:0008006" key="3">
    <source>
        <dbReference type="Google" id="ProtNLM"/>
    </source>
</evidence>
<accession>A0ABU8M230</accession>
<sequence length="312" mass="31671">MSAGPETTAREITGAGAEPVTLDLAIDAGTVQVHLDPCPEDTDGTVRARVEADPDAPPGWLRGLSGLLGFLGADRTPTTPEERAAAAVDATTLDWDADARRITVRGPGDLALRGIPLAVTVRAPQGTALRLRAGAARIRVEGRADEVSVHGTGEVHLDEVAGRTELRCGAGEVRIGRLGGPLRMTGGAGGVRVDHVLAPAEISTGAGRIRLGEVHADVAIRAAAGDVRIADAVAGELEIGTGVGSLWVGVHAGVDAQVALHAAVGRVRTELPVHADRPEESAGGPLAIRARTGAGDVTVATAKPRPALAPAT</sequence>
<proteinExistence type="predicted"/>
<name>A0ABU8M230_9PSEU</name>
<dbReference type="Proteomes" id="UP001369736">
    <property type="component" value="Unassembled WGS sequence"/>
</dbReference>
<dbReference type="RefSeq" id="WP_337699980.1">
    <property type="nucleotide sequence ID" value="NZ_JBBEGM010000001.1"/>
</dbReference>
<organism evidence="1 2">
    <name type="scientific">Actinomycetospora flava</name>
    <dbReference type="NCBI Taxonomy" id="3129232"/>
    <lineage>
        <taxon>Bacteria</taxon>
        <taxon>Bacillati</taxon>
        <taxon>Actinomycetota</taxon>
        <taxon>Actinomycetes</taxon>
        <taxon>Pseudonocardiales</taxon>
        <taxon>Pseudonocardiaceae</taxon>
        <taxon>Actinomycetospora</taxon>
    </lineage>
</organism>
<evidence type="ECO:0000313" key="1">
    <source>
        <dbReference type="EMBL" id="MEJ2860438.1"/>
    </source>
</evidence>
<keyword evidence="2" id="KW-1185">Reference proteome</keyword>
<gene>
    <name evidence="1" type="ORF">WCD58_04690</name>
</gene>
<protein>
    <recommendedName>
        <fullName evidence="3">Adhesin</fullName>
    </recommendedName>
</protein>
<dbReference type="EMBL" id="JBBEGM010000001">
    <property type="protein sequence ID" value="MEJ2860438.1"/>
    <property type="molecule type" value="Genomic_DNA"/>
</dbReference>
<comment type="caution">
    <text evidence="1">The sequence shown here is derived from an EMBL/GenBank/DDBJ whole genome shotgun (WGS) entry which is preliminary data.</text>
</comment>
<dbReference type="Gene3D" id="2.160.20.120">
    <property type="match status" value="1"/>
</dbReference>